<keyword evidence="4" id="KW-0410">Iron transport</keyword>
<dbReference type="PROSITE" id="PS52016">
    <property type="entry name" value="TONB_DEPENDENT_REC_3"/>
    <property type="match status" value="1"/>
</dbReference>
<evidence type="ECO:0000256" key="8">
    <source>
        <dbReference type="ARBA" id="ARBA00023077"/>
    </source>
</evidence>
<keyword evidence="6" id="KW-0408">Iron</keyword>
<dbReference type="InterPro" id="IPR012910">
    <property type="entry name" value="Plug_dom"/>
</dbReference>
<evidence type="ECO:0000256" key="9">
    <source>
        <dbReference type="ARBA" id="ARBA00023136"/>
    </source>
</evidence>
<feature type="domain" description="TonB-dependent receptor-like beta-barrel" evidence="14">
    <location>
        <begin position="328"/>
        <end position="735"/>
    </location>
</feature>
<comment type="subcellular location">
    <subcellularLocation>
        <location evidence="1 11">Cell outer membrane</location>
        <topology evidence="1 11">Multi-pass membrane protein</topology>
    </subcellularLocation>
</comment>
<name>A0A0M3AJV3_9SPHN</name>
<evidence type="ECO:0000256" key="5">
    <source>
        <dbReference type="ARBA" id="ARBA00022692"/>
    </source>
</evidence>
<sequence length="771" mass="83434">MLFAGAALGVAPAAMAQTAAPTDAAAPAQDSGASNAEGGADRAGLLTQDIVVTANRREQNLQKVGISITAFSGTAIQKLGFVTSTDIVKQTPAVSFYQFSPSVSNINIRGVVQNDFADHLEPPIAVYQDDTYVGSSGGISVPIFDLERVEVLRGPQGTLFGRNATGGLIHFISAAPTDHLSGYVQGSYGRFNTYNVQGAISGPITENILGRLSFTRNQSDGPFYNTQTGKHDAGNTDNYAVRGQLLFDMGDTKIRLLGRYNRDDQHGPAYSGGVAVPGPDGLGVPVGPNQIAQFPNIVTGGTVTAPCAGCNVVGFKPSSDPYTVANPYPGYFKRSIYNGQIKLTHDFGSVTLTSVTDYLKINKFLMYNNNFSPAQFFVYGTTQRYDQVSEEVRLNGTTGNLKWVVGGFYLHMNGRYGSAVDLDLAPYVGAPPCIGVQCAPGGTVPANFQTNYRLVTNSVAAFAQGEYAINDQFSVIGGLRFTHDRKRYDYAFTDTPQIQAPFTYNPGNNPAANRPFDNVSAKAELDYKPDNTTLLYLSYTRGHKGGNWTAPVFPPIFPDQFAHKQEVLTSYEAGIKKRFLGGRGTFNASGFYYDYQNFQAFSLINIAQTITNVNAIVYGGEAELKLTPVPGLDFAINGSTIHSKVKGIVLPDGSQVTRKMPNTPRLALSGLARYEWDFAGGKLAAQASGQYKEGYYLTVLNEPVNYERKWATLDLRMSWTSPNDKFELAIYGDNVTSTQYRVWALDVSSLSLGMQVFAPPATWGVSGRMKF</sequence>
<dbReference type="AlphaFoldDB" id="A0A0M3AJV3"/>
<evidence type="ECO:0000256" key="12">
    <source>
        <dbReference type="RuleBase" id="RU003357"/>
    </source>
</evidence>
<accession>A0A0M3AJV3</accession>
<keyword evidence="5 11" id="KW-0812">Transmembrane</keyword>
<feature type="domain" description="TonB-dependent receptor plug" evidence="15">
    <location>
        <begin position="61"/>
        <end position="167"/>
    </location>
</feature>
<dbReference type="Proteomes" id="UP000033874">
    <property type="component" value="Unassembled WGS sequence"/>
</dbReference>
<keyword evidence="3 11" id="KW-1134">Transmembrane beta strand</keyword>
<dbReference type="Pfam" id="PF07715">
    <property type="entry name" value="Plug"/>
    <property type="match status" value="1"/>
</dbReference>
<evidence type="ECO:0000256" key="13">
    <source>
        <dbReference type="SAM" id="SignalP"/>
    </source>
</evidence>
<reference evidence="16 17" key="1">
    <citation type="submission" date="2015-04" db="EMBL/GenBank/DDBJ databases">
        <title>Genome sequence of aromatic hydrocarbons-degrading Sphingobium chungbukense DJ77.</title>
        <authorList>
            <person name="Kim Y.-C."/>
            <person name="Chae J.-C."/>
        </authorList>
    </citation>
    <scope>NUCLEOTIDE SEQUENCE [LARGE SCALE GENOMIC DNA]</scope>
    <source>
        <strain evidence="16 17">DJ77</strain>
    </source>
</reference>
<keyword evidence="2 11" id="KW-0813">Transport</keyword>
<evidence type="ECO:0000259" key="14">
    <source>
        <dbReference type="Pfam" id="PF00593"/>
    </source>
</evidence>
<comment type="caution">
    <text evidence="16">The sequence shown here is derived from an EMBL/GenBank/DDBJ whole genome shotgun (WGS) entry which is preliminary data.</text>
</comment>
<keyword evidence="7" id="KW-0406">Ion transport</keyword>
<evidence type="ECO:0000256" key="6">
    <source>
        <dbReference type="ARBA" id="ARBA00023004"/>
    </source>
</evidence>
<evidence type="ECO:0000256" key="4">
    <source>
        <dbReference type="ARBA" id="ARBA00022496"/>
    </source>
</evidence>
<dbReference type="PATRIC" id="fig|56193.3.peg.4659"/>
<dbReference type="InterPro" id="IPR000531">
    <property type="entry name" value="Beta-barrel_TonB"/>
</dbReference>
<keyword evidence="13" id="KW-0732">Signal</keyword>
<dbReference type="Pfam" id="PF00593">
    <property type="entry name" value="TonB_dep_Rec_b-barrel"/>
    <property type="match status" value="1"/>
</dbReference>
<evidence type="ECO:0000256" key="1">
    <source>
        <dbReference type="ARBA" id="ARBA00004571"/>
    </source>
</evidence>
<keyword evidence="9 11" id="KW-0472">Membrane</keyword>
<dbReference type="SUPFAM" id="SSF56935">
    <property type="entry name" value="Porins"/>
    <property type="match status" value="1"/>
</dbReference>
<feature type="signal peptide" evidence="13">
    <location>
        <begin position="1"/>
        <end position="16"/>
    </location>
</feature>
<proteinExistence type="inferred from homology"/>
<dbReference type="EMBL" id="LBIC01000012">
    <property type="protein sequence ID" value="KKW90140.1"/>
    <property type="molecule type" value="Genomic_DNA"/>
</dbReference>
<gene>
    <name evidence="16" type="ORF">YP76_22155</name>
</gene>
<evidence type="ECO:0000259" key="15">
    <source>
        <dbReference type="Pfam" id="PF07715"/>
    </source>
</evidence>
<dbReference type="GO" id="GO:0006826">
    <property type="term" value="P:iron ion transport"/>
    <property type="evidence" value="ECO:0007669"/>
    <property type="project" value="UniProtKB-KW"/>
</dbReference>
<dbReference type="Gene3D" id="2.40.170.20">
    <property type="entry name" value="TonB-dependent receptor, beta-barrel domain"/>
    <property type="match status" value="2"/>
</dbReference>
<organism evidence="16 17">
    <name type="scientific">Sphingobium chungbukense</name>
    <dbReference type="NCBI Taxonomy" id="56193"/>
    <lineage>
        <taxon>Bacteria</taxon>
        <taxon>Pseudomonadati</taxon>
        <taxon>Pseudomonadota</taxon>
        <taxon>Alphaproteobacteria</taxon>
        <taxon>Sphingomonadales</taxon>
        <taxon>Sphingomonadaceae</taxon>
        <taxon>Sphingobium</taxon>
    </lineage>
</organism>
<keyword evidence="8 12" id="KW-0798">TonB box</keyword>
<dbReference type="InterPro" id="IPR039426">
    <property type="entry name" value="TonB-dep_rcpt-like"/>
</dbReference>
<evidence type="ECO:0008006" key="18">
    <source>
        <dbReference type="Google" id="ProtNLM"/>
    </source>
</evidence>
<evidence type="ECO:0000256" key="3">
    <source>
        <dbReference type="ARBA" id="ARBA00022452"/>
    </source>
</evidence>
<evidence type="ECO:0000313" key="17">
    <source>
        <dbReference type="Proteomes" id="UP000033874"/>
    </source>
</evidence>
<dbReference type="PANTHER" id="PTHR32552">
    <property type="entry name" value="FERRICHROME IRON RECEPTOR-RELATED"/>
    <property type="match status" value="1"/>
</dbReference>
<comment type="similarity">
    <text evidence="11 12">Belongs to the TonB-dependent receptor family.</text>
</comment>
<evidence type="ECO:0000256" key="10">
    <source>
        <dbReference type="ARBA" id="ARBA00023237"/>
    </source>
</evidence>
<evidence type="ECO:0000256" key="2">
    <source>
        <dbReference type="ARBA" id="ARBA00022448"/>
    </source>
</evidence>
<keyword evidence="17" id="KW-1185">Reference proteome</keyword>
<dbReference type="GO" id="GO:0009279">
    <property type="term" value="C:cell outer membrane"/>
    <property type="evidence" value="ECO:0007669"/>
    <property type="project" value="UniProtKB-SubCell"/>
</dbReference>
<evidence type="ECO:0000313" key="16">
    <source>
        <dbReference type="EMBL" id="KKW90140.1"/>
    </source>
</evidence>
<dbReference type="InterPro" id="IPR036942">
    <property type="entry name" value="Beta-barrel_TonB_sf"/>
</dbReference>
<evidence type="ECO:0000256" key="7">
    <source>
        <dbReference type="ARBA" id="ARBA00023065"/>
    </source>
</evidence>
<keyword evidence="10 11" id="KW-0998">Cell outer membrane</keyword>
<protein>
    <recommendedName>
        <fullName evidence="18">TonB-dependent receptor</fullName>
    </recommendedName>
</protein>
<dbReference type="STRING" id="56193.YP76_22155"/>
<evidence type="ECO:0000256" key="11">
    <source>
        <dbReference type="PROSITE-ProRule" id="PRU01360"/>
    </source>
</evidence>
<feature type="chain" id="PRO_5005650335" description="TonB-dependent receptor" evidence="13">
    <location>
        <begin position="17"/>
        <end position="771"/>
    </location>
</feature>
<dbReference type="PANTHER" id="PTHR32552:SF81">
    <property type="entry name" value="TONB-DEPENDENT OUTER MEMBRANE RECEPTOR"/>
    <property type="match status" value="1"/>
</dbReference>